<reference evidence="2 3" key="1">
    <citation type="journal article" date="2019" name="Int. J. Syst. Evol. Microbiol.">
        <title>The Global Catalogue of Microorganisms (GCM) 10K type strain sequencing project: providing services to taxonomists for standard genome sequencing and annotation.</title>
        <authorList>
            <consortium name="The Broad Institute Genomics Platform"/>
            <consortium name="The Broad Institute Genome Sequencing Center for Infectious Disease"/>
            <person name="Wu L."/>
            <person name="Ma J."/>
        </authorList>
    </citation>
    <scope>NUCLEOTIDE SEQUENCE [LARGE SCALE GENOMIC DNA]</scope>
    <source>
        <strain evidence="2 3">JCM 4395</strain>
    </source>
</reference>
<organism evidence="2 3">
    <name type="scientific">Streptomyces longisporus</name>
    <dbReference type="NCBI Taxonomy" id="1948"/>
    <lineage>
        <taxon>Bacteria</taxon>
        <taxon>Bacillati</taxon>
        <taxon>Actinomycetota</taxon>
        <taxon>Actinomycetes</taxon>
        <taxon>Kitasatosporales</taxon>
        <taxon>Streptomycetaceae</taxon>
        <taxon>Streptomyces</taxon>
    </lineage>
</organism>
<gene>
    <name evidence="2" type="ORF">GCM10010276_11900</name>
</gene>
<keyword evidence="3" id="KW-1185">Reference proteome</keyword>
<dbReference type="InterPro" id="IPR045652">
    <property type="entry name" value="DUF6397"/>
</dbReference>
<proteinExistence type="predicted"/>
<accession>A0ABN3L406</accession>
<evidence type="ECO:0000256" key="1">
    <source>
        <dbReference type="SAM" id="MobiDB-lite"/>
    </source>
</evidence>
<feature type="compositionally biased region" description="Pro residues" evidence="1">
    <location>
        <begin position="319"/>
        <end position="332"/>
    </location>
</feature>
<comment type="caution">
    <text evidence="2">The sequence shown here is derived from an EMBL/GenBank/DDBJ whole genome shotgun (WGS) entry which is preliminary data.</text>
</comment>
<evidence type="ECO:0000313" key="2">
    <source>
        <dbReference type="EMBL" id="GAA2477391.1"/>
    </source>
</evidence>
<feature type="compositionally biased region" description="Basic and acidic residues" evidence="1">
    <location>
        <begin position="266"/>
        <end position="276"/>
    </location>
</feature>
<name>A0ABN3L406_STRLO</name>
<feature type="region of interest" description="Disordered" evidence="1">
    <location>
        <begin position="251"/>
        <end position="372"/>
    </location>
</feature>
<evidence type="ECO:0000313" key="3">
    <source>
        <dbReference type="Proteomes" id="UP001501777"/>
    </source>
</evidence>
<dbReference type="Pfam" id="PF19934">
    <property type="entry name" value="DUF6397"/>
    <property type="match status" value="1"/>
</dbReference>
<dbReference type="Proteomes" id="UP001501777">
    <property type="component" value="Unassembled WGS sequence"/>
</dbReference>
<protein>
    <submittedName>
        <fullName evidence="2">DUF6397 family protein</fullName>
    </submittedName>
</protein>
<dbReference type="EMBL" id="BAAASG010000002">
    <property type="protein sequence ID" value="GAA2477391.1"/>
    <property type="molecule type" value="Genomic_DNA"/>
</dbReference>
<sequence>MSGNTVVQPHSTSCTPSRAARELGLKRGEFELAVDLGCLRTVPDEGGGGRRVTRTEIDRLHAEEGFPETLRQRVETVGTKEGAVLLQVTPGKFTRLARLGVVKPVKFYLNRYRAVVWLYLTEELRQFAADENNAPLLQGRTPSGAREQLIEGLDLRPRNWRSRHLGFLLRRADNHPWACAAAVASLLDAVQIAEIVQDPYERVHLNRFRPRPQAHGAPGSPAAQLAESLTMAEDPDEIDWLRADLAQAVSHARALQPAPRPTARPRPAEARDRERPTPSTAAENNPPLSSTAGAHDSPVPWTAVAQVPPAPWTAAEHNPPVPSTAVAPPPVPSTAAAQDRPMSCKAVDKVPTVPEESGRSHGLLGWLRRRTG</sequence>
<feature type="compositionally biased region" description="Polar residues" evidence="1">
    <location>
        <begin position="279"/>
        <end position="292"/>
    </location>
</feature>